<organism evidence="1">
    <name type="scientific">Arion vulgaris</name>
    <dbReference type="NCBI Taxonomy" id="1028688"/>
    <lineage>
        <taxon>Eukaryota</taxon>
        <taxon>Metazoa</taxon>
        <taxon>Spiralia</taxon>
        <taxon>Lophotrochozoa</taxon>
        <taxon>Mollusca</taxon>
        <taxon>Gastropoda</taxon>
        <taxon>Heterobranchia</taxon>
        <taxon>Euthyneura</taxon>
        <taxon>Panpulmonata</taxon>
        <taxon>Eupulmonata</taxon>
        <taxon>Stylommatophora</taxon>
        <taxon>Helicina</taxon>
        <taxon>Arionoidea</taxon>
        <taxon>Arionidae</taxon>
        <taxon>Arion</taxon>
    </lineage>
</organism>
<reference evidence="1" key="1">
    <citation type="submission" date="2014-12" db="EMBL/GenBank/DDBJ databases">
        <title>Insight into the proteome of Arion vulgaris.</title>
        <authorList>
            <person name="Aradska J."/>
            <person name="Bulat T."/>
            <person name="Smidak R."/>
            <person name="Sarate P."/>
            <person name="Gangsoo J."/>
            <person name="Sialana F."/>
            <person name="Bilban M."/>
            <person name="Lubec G."/>
        </authorList>
    </citation>
    <scope>NUCLEOTIDE SEQUENCE</scope>
    <source>
        <tissue evidence="1">Skin</tissue>
    </source>
</reference>
<feature type="non-terminal residue" evidence="1">
    <location>
        <position position="49"/>
    </location>
</feature>
<proteinExistence type="predicted"/>
<dbReference type="EMBL" id="HACG01041607">
    <property type="protein sequence ID" value="CEK88472.1"/>
    <property type="molecule type" value="Transcribed_RNA"/>
</dbReference>
<protein>
    <submittedName>
        <fullName evidence="1">Uncharacterized protein</fullName>
    </submittedName>
</protein>
<name>A0A0B7B6J1_9EUPU</name>
<gene>
    <name evidence="1" type="primary">ORF165508</name>
</gene>
<evidence type="ECO:0000313" key="1">
    <source>
        <dbReference type="EMBL" id="CEK88472.1"/>
    </source>
</evidence>
<dbReference type="AlphaFoldDB" id="A0A0B7B6J1"/>
<sequence>MRVTQSSITKKSWRTAGIISNTSNDLKLTRQSSVVDNLAVKSLIQLLDD</sequence>
<accession>A0A0B7B6J1</accession>